<reference evidence="6" key="1">
    <citation type="submission" date="2021-02" db="EMBL/GenBank/DDBJ databases">
        <authorList>
            <person name="Nowell W R."/>
        </authorList>
    </citation>
    <scope>NUCLEOTIDE SEQUENCE</scope>
</reference>
<dbReference type="EMBL" id="CAJNOR010004022">
    <property type="protein sequence ID" value="CAF1468879.1"/>
    <property type="molecule type" value="Genomic_DNA"/>
</dbReference>
<comment type="subcellular location">
    <subcellularLocation>
        <location evidence="1">Secreted</location>
    </subcellularLocation>
</comment>
<evidence type="ECO:0000256" key="2">
    <source>
        <dbReference type="ARBA" id="ARBA00010701"/>
    </source>
</evidence>
<organism evidence="6 7">
    <name type="scientific">Adineta ricciae</name>
    <name type="common">Rotifer</name>
    <dbReference type="NCBI Taxonomy" id="249248"/>
    <lineage>
        <taxon>Eukaryota</taxon>
        <taxon>Metazoa</taxon>
        <taxon>Spiralia</taxon>
        <taxon>Gnathifera</taxon>
        <taxon>Rotifera</taxon>
        <taxon>Eurotatoria</taxon>
        <taxon>Bdelloidea</taxon>
        <taxon>Adinetida</taxon>
        <taxon>Adinetidae</taxon>
        <taxon>Adineta</taxon>
    </lineage>
</organism>
<name>A0A815QVG7_ADIRI</name>
<dbReference type="AlphaFoldDB" id="A0A815QVG7"/>
<evidence type="ECO:0000313" key="7">
    <source>
        <dbReference type="Proteomes" id="UP000663828"/>
    </source>
</evidence>
<evidence type="ECO:0000259" key="5">
    <source>
        <dbReference type="Pfam" id="PF00151"/>
    </source>
</evidence>
<accession>A0A815QVG7</accession>
<dbReference type="SUPFAM" id="SSF53474">
    <property type="entry name" value="alpha/beta-Hydrolases"/>
    <property type="match status" value="1"/>
</dbReference>
<sequence>MYSEASLYCLLVTVLTFHTNNARLIPFQHLANKPLTIDAISINNLPIRSTDVTVAKRQTTSPPKANTTICYPLVGCFDNNDPFNNAGLEVPQSPELIDTAFLFFTQDSPTNPEFLSYEDDSSILKADINPSRWLRIIIHGFTNNRDSVWMGKLKTELLKLKNDELSDVILVDWGNGAKFPFYANAASNTRLVGKQIGLLLEKLQQLKGVSLDKVHCIGHSLGAHTCGQASNAVNNQLARISGLDPAGPLFSGKKTAVRLDKDDA</sequence>
<dbReference type="PRINTS" id="PR00821">
    <property type="entry name" value="TAGLIPASE"/>
</dbReference>
<gene>
    <name evidence="6" type="ORF">XAT740_LOCUS37857</name>
</gene>
<comment type="caution">
    <text evidence="6">The sequence shown here is derived from an EMBL/GenBank/DDBJ whole genome shotgun (WGS) entry which is preliminary data.</text>
</comment>
<feature type="domain" description="Lipase" evidence="5">
    <location>
        <begin position="69"/>
        <end position="264"/>
    </location>
</feature>
<evidence type="ECO:0000313" key="6">
    <source>
        <dbReference type="EMBL" id="CAF1468879.1"/>
    </source>
</evidence>
<evidence type="ECO:0000256" key="3">
    <source>
        <dbReference type="ARBA" id="ARBA00022525"/>
    </source>
</evidence>
<dbReference type="Proteomes" id="UP000663828">
    <property type="component" value="Unassembled WGS sequence"/>
</dbReference>
<evidence type="ECO:0000256" key="1">
    <source>
        <dbReference type="ARBA" id="ARBA00004613"/>
    </source>
</evidence>
<dbReference type="PANTHER" id="PTHR11610">
    <property type="entry name" value="LIPASE"/>
    <property type="match status" value="1"/>
</dbReference>
<evidence type="ECO:0000256" key="4">
    <source>
        <dbReference type="RuleBase" id="RU004262"/>
    </source>
</evidence>
<dbReference type="GO" id="GO:0016298">
    <property type="term" value="F:lipase activity"/>
    <property type="evidence" value="ECO:0007669"/>
    <property type="project" value="InterPro"/>
</dbReference>
<keyword evidence="7" id="KW-1185">Reference proteome</keyword>
<protein>
    <recommendedName>
        <fullName evidence="5">Lipase domain-containing protein</fullName>
    </recommendedName>
</protein>
<dbReference type="Gene3D" id="3.40.50.1820">
    <property type="entry name" value="alpha/beta hydrolase"/>
    <property type="match status" value="1"/>
</dbReference>
<dbReference type="GO" id="GO:0016042">
    <property type="term" value="P:lipid catabolic process"/>
    <property type="evidence" value="ECO:0007669"/>
    <property type="project" value="TreeGrafter"/>
</dbReference>
<dbReference type="GO" id="GO:0005615">
    <property type="term" value="C:extracellular space"/>
    <property type="evidence" value="ECO:0007669"/>
    <property type="project" value="TreeGrafter"/>
</dbReference>
<dbReference type="Pfam" id="PF00151">
    <property type="entry name" value="Lipase"/>
    <property type="match status" value="1"/>
</dbReference>
<comment type="similarity">
    <text evidence="2 4">Belongs to the AB hydrolase superfamily. Lipase family.</text>
</comment>
<proteinExistence type="inferred from homology"/>
<dbReference type="InterPro" id="IPR029058">
    <property type="entry name" value="AB_hydrolase_fold"/>
</dbReference>
<dbReference type="InterPro" id="IPR000734">
    <property type="entry name" value="TAG_lipase"/>
</dbReference>
<dbReference type="InterPro" id="IPR013818">
    <property type="entry name" value="Lipase"/>
</dbReference>
<feature type="non-terminal residue" evidence="6">
    <location>
        <position position="264"/>
    </location>
</feature>
<keyword evidence="3" id="KW-0964">Secreted</keyword>